<evidence type="ECO:0000256" key="2">
    <source>
        <dbReference type="ARBA" id="ARBA00022898"/>
    </source>
</evidence>
<dbReference type="CDD" id="cd00609">
    <property type="entry name" value="AAT_like"/>
    <property type="match status" value="1"/>
</dbReference>
<protein>
    <recommendedName>
        <fullName evidence="3">Aminotransferase</fullName>
        <ecNumber evidence="3">2.6.1.-</ecNumber>
    </recommendedName>
</protein>
<dbReference type="PANTHER" id="PTHR42885:SF1">
    <property type="entry name" value="THREONINE-PHOSPHATE DECARBOXYLASE"/>
    <property type="match status" value="1"/>
</dbReference>
<gene>
    <name evidence="5" type="ORF">CN311_16965</name>
</gene>
<dbReference type="InterPro" id="IPR015424">
    <property type="entry name" value="PyrdxlP-dep_Trfase"/>
</dbReference>
<dbReference type="Gene3D" id="3.40.640.10">
    <property type="entry name" value="Type I PLP-dependent aspartate aminotransferase-like (Major domain)"/>
    <property type="match status" value="1"/>
</dbReference>
<proteinExistence type="inferred from homology"/>
<keyword evidence="6" id="KW-1185">Reference proteome</keyword>
<dbReference type="Proteomes" id="UP000219182">
    <property type="component" value="Unassembled WGS sequence"/>
</dbReference>
<dbReference type="PANTHER" id="PTHR42885">
    <property type="entry name" value="HISTIDINOL-PHOSPHATE AMINOTRANSFERASE-RELATED"/>
    <property type="match status" value="1"/>
</dbReference>
<dbReference type="InterPro" id="IPR004838">
    <property type="entry name" value="NHTrfase_class1_PyrdxlP-BS"/>
</dbReference>
<dbReference type="EMBL" id="NWQG01000104">
    <property type="protein sequence ID" value="PDQ19937.1"/>
    <property type="molecule type" value="Genomic_DNA"/>
</dbReference>
<dbReference type="PROSITE" id="PS00105">
    <property type="entry name" value="AA_TRANSFER_CLASS_1"/>
    <property type="match status" value="1"/>
</dbReference>
<name>A0A2A6FDA8_9HYPH</name>
<dbReference type="InterPro" id="IPR004839">
    <property type="entry name" value="Aminotransferase_I/II_large"/>
</dbReference>
<dbReference type="AlphaFoldDB" id="A0A2A6FDA8"/>
<dbReference type="Gene3D" id="3.90.1150.10">
    <property type="entry name" value="Aspartate Aminotransferase, domain 1"/>
    <property type="match status" value="1"/>
</dbReference>
<organism evidence="5 6">
    <name type="scientific">Mesorhizobium sanjuanii</name>
    <dbReference type="NCBI Taxonomy" id="2037900"/>
    <lineage>
        <taxon>Bacteria</taxon>
        <taxon>Pseudomonadati</taxon>
        <taxon>Pseudomonadota</taxon>
        <taxon>Alphaproteobacteria</taxon>
        <taxon>Hyphomicrobiales</taxon>
        <taxon>Phyllobacteriaceae</taxon>
        <taxon>Mesorhizobium</taxon>
    </lineage>
</organism>
<evidence type="ECO:0000313" key="6">
    <source>
        <dbReference type="Proteomes" id="UP000219182"/>
    </source>
</evidence>
<dbReference type="EC" id="2.6.1.-" evidence="3"/>
<feature type="domain" description="Aminotransferase class I/classII large" evidence="4">
    <location>
        <begin position="269"/>
        <end position="553"/>
    </location>
</feature>
<dbReference type="SUPFAM" id="SSF53383">
    <property type="entry name" value="PLP-dependent transferases"/>
    <property type="match status" value="1"/>
</dbReference>
<dbReference type="InterPro" id="IPR015421">
    <property type="entry name" value="PyrdxlP-dep_Trfase_major"/>
</dbReference>
<dbReference type="RefSeq" id="WP_097574901.1">
    <property type="nucleotide sequence ID" value="NZ_NWQG01000104.1"/>
</dbReference>
<keyword evidence="2" id="KW-0663">Pyridoxal phosphate</keyword>
<accession>A0A2A6FDA8</accession>
<evidence type="ECO:0000256" key="1">
    <source>
        <dbReference type="ARBA" id="ARBA00001933"/>
    </source>
</evidence>
<evidence type="ECO:0000313" key="5">
    <source>
        <dbReference type="EMBL" id="PDQ19937.1"/>
    </source>
</evidence>
<evidence type="ECO:0000256" key="3">
    <source>
        <dbReference type="RuleBase" id="RU000481"/>
    </source>
</evidence>
<evidence type="ECO:0000259" key="4">
    <source>
        <dbReference type="Pfam" id="PF00155"/>
    </source>
</evidence>
<keyword evidence="3 5" id="KW-0032">Aminotransferase</keyword>
<dbReference type="GO" id="GO:0008483">
    <property type="term" value="F:transaminase activity"/>
    <property type="evidence" value="ECO:0007669"/>
    <property type="project" value="UniProtKB-KW"/>
</dbReference>
<keyword evidence="3 5" id="KW-0808">Transferase</keyword>
<comment type="similarity">
    <text evidence="3">Belongs to the class-I pyridoxal-phosphate-dependent aminotransferase family.</text>
</comment>
<reference evidence="5 6" key="1">
    <citation type="submission" date="2017-09" db="EMBL/GenBank/DDBJ databases">
        <title>Mesorhizobum sanjuanii sp. nov. isolated from nodules of Lotus tenuis in saline-alkaline lowlands of Flooding Pampa.</title>
        <authorList>
            <person name="Sannazzaro A.I."/>
            <person name="Torres Tejerizo G.A."/>
            <person name="Fontana F."/>
            <person name="Cumpa Velazquez L.M."/>
            <person name="Hansen L."/>
            <person name="Pistorio M."/>
            <person name="Estrella M.J."/>
        </authorList>
    </citation>
    <scope>NUCLEOTIDE SEQUENCE [LARGE SCALE GENOMIC DNA]</scope>
    <source>
        <strain evidence="5 6">BSA136</strain>
    </source>
</reference>
<sequence>MVGTTRAVFILDFRTPKIHLWSGSYDAPLVPISGQPLLDRLVNACSENGIEDVALVENLSSGISERFCLQDSTNTLSWRDAHHSDLIERLRDHEGDTLLIWGTPLFDSEVLDGIDTDSGLRASAWRPDAPTGIYRLSADVLRNFLPESHGAASDVRSQTLSTLAVGLSGLEMALPADELNAGSELLDIRDGVDASIAEFRCDKENLLRRLETSVGGYWRKPIAEHMLLCNTRFPPTAFYDRLATRLEGVLTCYPSQQIDIVSVVGAMTSQQPDFIAVGNGVTDLIQALYSVLNPTIAIPTPTFAGFQTPLDEERKNNFVLAPPYFDLDVRAFLEFATATGADTAIVVNPNNPTGRLVDYADVAWLAEALGSRGRRLIVDESFIDFPADGRSNSVENLVQSCGNLIVVKSLGKVFGLGGIRLAYLLAGDPALVAAVRRKLPLWNINGIAEYTLFLLPEFAEELEDSLRLLRKDRELFIQELQTVPGLDVVPSQTNFILCRLPENSVSAAELKRRLVLFESVLVRECGYQAMDDADRYLRLTVRSRAENERLAKTLRRTLSHSSTVSETNV</sequence>
<comment type="caution">
    <text evidence="5">The sequence shown here is derived from an EMBL/GenBank/DDBJ whole genome shotgun (WGS) entry which is preliminary data.</text>
</comment>
<dbReference type="Pfam" id="PF00155">
    <property type="entry name" value="Aminotran_1_2"/>
    <property type="match status" value="1"/>
</dbReference>
<comment type="cofactor">
    <cofactor evidence="1 3">
        <name>pyridoxal 5'-phosphate</name>
        <dbReference type="ChEBI" id="CHEBI:597326"/>
    </cofactor>
</comment>
<dbReference type="InterPro" id="IPR015422">
    <property type="entry name" value="PyrdxlP-dep_Trfase_small"/>
</dbReference>
<dbReference type="GO" id="GO:0030170">
    <property type="term" value="F:pyridoxal phosphate binding"/>
    <property type="evidence" value="ECO:0007669"/>
    <property type="project" value="InterPro"/>
</dbReference>